<comment type="subcellular location">
    <subcellularLocation>
        <location evidence="1">Cell membrane</location>
        <topology evidence="1">Multi-pass membrane protein</topology>
    </subcellularLocation>
</comment>
<dbReference type="Pfam" id="PF07681">
    <property type="entry name" value="DoxX"/>
    <property type="match status" value="1"/>
</dbReference>
<evidence type="ECO:0000256" key="7">
    <source>
        <dbReference type="SAM" id="Phobius"/>
    </source>
</evidence>
<evidence type="ECO:0000256" key="1">
    <source>
        <dbReference type="ARBA" id="ARBA00004651"/>
    </source>
</evidence>
<keyword evidence="5 7" id="KW-1133">Transmembrane helix</keyword>
<dbReference type="Proteomes" id="UP000199437">
    <property type="component" value="Unassembled WGS sequence"/>
</dbReference>
<evidence type="ECO:0000313" key="9">
    <source>
        <dbReference type="Proteomes" id="UP000199437"/>
    </source>
</evidence>
<dbReference type="GO" id="GO:0005886">
    <property type="term" value="C:plasma membrane"/>
    <property type="evidence" value="ECO:0007669"/>
    <property type="project" value="UniProtKB-SubCell"/>
</dbReference>
<name>A0A1I0QPU7_9BACT</name>
<dbReference type="RefSeq" id="WP_090258959.1">
    <property type="nucleotide sequence ID" value="NZ_FOIR01000002.1"/>
</dbReference>
<keyword evidence="4 7" id="KW-0812">Transmembrane</keyword>
<keyword evidence="6 7" id="KW-0472">Membrane</keyword>
<gene>
    <name evidence="8" type="ORF">SAMN05216290_2560</name>
</gene>
<evidence type="ECO:0000256" key="4">
    <source>
        <dbReference type="ARBA" id="ARBA00022692"/>
    </source>
</evidence>
<proteinExistence type="inferred from homology"/>
<protein>
    <submittedName>
        <fullName evidence="8">Putative oxidoreductase</fullName>
    </submittedName>
</protein>
<dbReference type="PANTHER" id="PTHR33452">
    <property type="entry name" value="OXIDOREDUCTASE CATD-RELATED"/>
    <property type="match status" value="1"/>
</dbReference>
<keyword evidence="3" id="KW-1003">Cell membrane</keyword>
<sequence length="139" mass="15037">MKSPIKHYEPLSTNASIAALLIRVVFSFCLFYGHGLGKVKRLFSGEPIRFLDPIGLGPEISLALATGAEVLGAFLILIGLYTRWASIPVIFTLLVACFMVHGSDGFSTQEKLFLFIIGFAAVLISGPGKYSVDARINSK</sequence>
<organism evidence="8 9">
    <name type="scientific">Roseivirga pacifica</name>
    <dbReference type="NCBI Taxonomy" id="1267423"/>
    <lineage>
        <taxon>Bacteria</taxon>
        <taxon>Pseudomonadati</taxon>
        <taxon>Bacteroidota</taxon>
        <taxon>Cytophagia</taxon>
        <taxon>Cytophagales</taxon>
        <taxon>Roseivirgaceae</taxon>
        <taxon>Roseivirga</taxon>
    </lineage>
</organism>
<feature type="transmembrane region" description="Helical" evidence="7">
    <location>
        <begin position="54"/>
        <end position="78"/>
    </location>
</feature>
<dbReference type="OrthoDB" id="9813193at2"/>
<accession>A0A1I0QPU7</accession>
<evidence type="ECO:0000256" key="2">
    <source>
        <dbReference type="ARBA" id="ARBA00006679"/>
    </source>
</evidence>
<keyword evidence="9" id="KW-1185">Reference proteome</keyword>
<evidence type="ECO:0000256" key="5">
    <source>
        <dbReference type="ARBA" id="ARBA00022989"/>
    </source>
</evidence>
<evidence type="ECO:0000256" key="6">
    <source>
        <dbReference type="ARBA" id="ARBA00023136"/>
    </source>
</evidence>
<dbReference type="AlphaFoldDB" id="A0A1I0QPU7"/>
<dbReference type="EMBL" id="FOIR01000002">
    <property type="protein sequence ID" value="SEW29491.1"/>
    <property type="molecule type" value="Genomic_DNA"/>
</dbReference>
<dbReference type="STRING" id="1267423.SAMN05216290_2560"/>
<feature type="transmembrane region" description="Helical" evidence="7">
    <location>
        <begin position="15"/>
        <end position="33"/>
    </location>
</feature>
<evidence type="ECO:0000313" key="8">
    <source>
        <dbReference type="EMBL" id="SEW29491.1"/>
    </source>
</evidence>
<comment type="similarity">
    <text evidence="2">Belongs to the DoxX family.</text>
</comment>
<feature type="transmembrane region" description="Helical" evidence="7">
    <location>
        <begin position="84"/>
        <end position="100"/>
    </location>
</feature>
<dbReference type="PANTHER" id="PTHR33452:SF1">
    <property type="entry name" value="INNER MEMBRANE PROTEIN YPHA-RELATED"/>
    <property type="match status" value="1"/>
</dbReference>
<dbReference type="InterPro" id="IPR032808">
    <property type="entry name" value="DoxX"/>
</dbReference>
<feature type="transmembrane region" description="Helical" evidence="7">
    <location>
        <begin position="112"/>
        <end position="130"/>
    </location>
</feature>
<dbReference type="GeneID" id="99987254"/>
<reference evidence="9" key="1">
    <citation type="submission" date="2016-10" db="EMBL/GenBank/DDBJ databases">
        <authorList>
            <person name="Varghese N."/>
            <person name="Submissions S."/>
        </authorList>
    </citation>
    <scope>NUCLEOTIDE SEQUENCE [LARGE SCALE GENOMIC DNA]</scope>
    <source>
        <strain evidence="9">CGMCC 1.12402</strain>
    </source>
</reference>
<evidence type="ECO:0000256" key="3">
    <source>
        <dbReference type="ARBA" id="ARBA00022475"/>
    </source>
</evidence>
<dbReference type="InterPro" id="IPR051907">
    <property type="entry name" value="DoxX-like_oxidoreductase"/>
</dbReference>